<dbReference type="PANTHER" id="PTHR30313:SF2">
    <property type="entry name" value="DNA PRIMASE"/>
    <property type="match status" value="1"/>
</dbReference>
<dbReference type="RefSeq" id="WP_188898511.1">
    <property type="nucleotide sequence ID" value="NZ_BMMZ01000021.1"/>
</dbReference>
<dbReference type="Pfam" id="PF13155">
    <property type="entry name" value="Toprim_2"/>
    <property type="match status" value="1"/>
</dbReference>
<name>A0A917SI18_9ACTN</name>
<evidence type="ECO:0000313" key="4">
    <source>
        <dbReference type="Proteomes" id="UP000613840"/>
    </source>
</evidence>
<feature type="region of interest" description="Disordered" evidence="1">
    <location>
        <begin position="455"/>
        <end position="536"/>
    </location>
</feature>
<accession>A0A917SI18</accession>
<dbReference type="EMBL" id="BMMZ01000021">
    <property type="protein sequence ID" value="GGL83454.1"/>
    <property type="molecule type" value="Genomic_DNA"/>
</dbReference>
<dbReference type="GO" id="GO:0005737">
    <property type="term" value="C:cytoplasm"/>
    <property type="evidence" value="ECO:0007669"/>
    <property type="project" value="TreeGrafter"/>
</dbReference>
<feature type="compositionally biased region" description="Polar residues" evidence="1">
    <location>
        <begin position="468"/>
        <end position="483"/>
    </location>
</feature>
<feature type="compositionally biased region" description="Low complexity" evidence="1">
    <location>
        <begin position="513"/>
        <end position="525"/>
    </location>
</feature>
<dbReference type="GO" id="GO:0006269">
    <property type="term" value="P:DNA replication, synthesis of primer"/>
    <property type="evidence" value="ECO:0007669"/>
    <property type="project" value="TreeGrafter"/>
</dbReference>
<comment type="caution">
    <text evidence="3">The sequence shown here is derived from an EMBL/GenBank/DDBJ whole genome shotgun (WGS) entry which is preliminary data.</text>
</comment>
<dbReference type="Gene3D" id="3.40.1360.10">
    <property type="match status" value="1"/>
</dbReference>
<reference evidence="3" key="1">
    <citation type="journal article" date="2014" name="Int. J. Syst. Evol. Microbiol.">
        <title>Complete genome sequence of Corynebacterium casei LMG S-19264T (=DSM 44701T), isolated from a smear-ripened cheese.</title>
        <authorList>
            <consortium name="US DOE Joint Genome Institute (JGI-PGF)"/>
            <person name="Walter F."/>
            <person name="Albersmeier A."/>
            <person name="Kalinowski J."/>
            <person name="Ruckert C."/>
        </authorList>
    </citation>
    <scope>NUCLEOTIDE SEQUENCE</scope>
    <source>
        <strain evidence="3">CGMCC 4.7306</strain>
    </source>
</reference>
<evidence type="ECO:0000259" key="2">
    <source>
        <dbReference type="Pfam" id="PF08275"/>
    </source>
</evidence>
<organism evidence="3 4">
    <name type="scientific">Microlunatus endophyticus</name>
    <dbReference type="NCBI Taxonomy" id="1716077"/>
    <lineage>
        <taxon>Bacteria</taxon>
        <taxon>Bacillati</taxon>
        <taxon>Actinomycetota</taxon>
        <taxon>Actinomycetes</taxon>
        <taxon>Propionibacteriales</taxon>
        <taxon>Propionibacteriaceae</taxon>
        <taxon>Microlunatus</taxon>
    </lineage>
</organism>
<protein>
    <recommendedName>
        <fullName evidence="2">DNA primase DNAG catalytic core N-terminal domain-containing protein</fullName>
    </recommendedName>
</protein>
<evidence type="ECO:0000313" key="3">
    <source>
        <dbReference type="EMBL" id="GGL83454.1"/>
    </source>
</evidence>
<keyword evidence="4" id="KW-1185">Reference proteome</keyword>
<reference evidence="3" key="2">
    <citation type="submission" date="2020-09" db="EMBL/GenBank/DDBJ databases">
        <authorList>
            <person name="Sun Q."/>
            <person name="Zhou Y."/>
        </authorList>
    </citation>
    <scope>NUCLEOTIDE SEQUENCE</scope>
    <source>
        <strain evidence="3">CGMCC 4.7306</strain>
    </source>
</reference>
<proteinExistence type="predicted"/>
<dbReference type="InterPro" id="IPR013264">
    <property type="entry name" value="DNAG_N"/>
</dbReference>
<dbReference type="Proteomes" id="UP000613840">
    <property type="component" value="Unassembled WGS sequence"/>
</dbReference>
<dbReference type="InterPro" id="IPR050219">
    <property type="entry name" value="DnaG_primase"/>
</dbReference>
<dbReference type="Gene3D" id="3.90.980.10">
    <property type="entry name" value="DNA primase, catalytic core, N-terminal domain"/>
    <property type="match status" value="1"/>
</dbReference>
<feature type="domain" description="DNA primase DNAG catalytic core N-terminal" evidence="2">
    <location>
        <begin position="150"/>
        <end position="254"/>
    </location>
</feature>
<dbReference type="Pfam" id="PF08275">
    <property type="entry name" value="DNAG_N"/>
    <property type="match status" value="1"/>
</dbReference>
<dbReference type="AlphaFoldDB" id="A0A917SI18"/>
<dbReference type="PANTHER" id="PTHR30313">
    <property type="entry name" value="DNA PRIMASE"/>
    <property type="match status" value="1"/>
</dbReference>
<dbReference type="SUPFAM" id="SSF56731">
    <property type="entry name" value="DNA primase core"/>
    <property type="match status" value="1"/>
</dbReference>
<gene>
    <name evidence="3" type="ORF">GCM10011575_47240</name>
</gene>
<dbReference type="InterPro" id="IPR037068">
    <property type="entry name" value="DNA_primase_core_N_sf"/>
</dbReference>
<sequence>MITQQQYEQARAARELNRTIAAVEKIAAAADQPVTWAGIDLGPQKATLTWIEANGNRHEIHADRATGNIDYAVLENRDLRSERSGADALRGLVGEHSDVAVAVTGTIKQTLARELPEVGTSEGSVPALLDAVNEAEAFYTSQVDHSWVPQLMQDRGIGRDTWYGRVGYAPAGWTGLTDHLRGKGFSDQELLAAGLSREGKFGLIDRFRDRAIFRTENGFVGRRNPDRDSDRTAGPKYLNSPESAIYHKRETLYDPSGSKSGVPVLVEGPMDALAVIEANQYLPGQYRPLAVCGTAITEAHLDGLEGWPPNNRPDLLLYGLDADPAGTHSANQLHEMASRRGINTGVLHYPDGMDPGDVLRSGGALALAAALRSAHDQPLVRDVIDQELSRWNHDDLALNAFLRVDAGRAVAKIIAREPTAATQGLAAGYAADALAPINGGDFADLVLEAITEREEANGDRLGEPFARGTNTAGLESAVTPSRPDTTDQESELAATISRHQAAYPASKPHLRAAHNQAQAAHRPQQVTTGQAPGKGE</sequence>
<evidence type="ECO:0000256" key="1">
    <source>
        <dbReference type="SAM" id="MobiDB-lite"/>
    </source>
</evidence>